<dbReference type="Proteomes" id="UP001174909">
    <property type="component" value="Unassembled WGS sequence"/>
</dbReference>
<evidence type="ECO:0000256" key="6">
    <source>
        <dbReference type="PIRSR" id="PIRSR006806-1"/>
    </source>
</evidence>
<keyword evidence="7" id="KW-0460">Magnesium</keyword>
<comment type="cofactor">
    <cofactor evidence="7">
        <name>Mg(2+)</name>
        <dbReference type="ChEBI" id="CHEBI:18420"/>
    </cofactor>
</comment>
<gene>
    <name evidence="9" type="ORF">GBAR_LOCUS8144</name>
</gene>
<evidence type="ECO:0000256" key="5">
    <source>
        <dbReference type="ARBA" id="ARBA00038966"/>
    </source>
</evidence>
<evidence type="ECO:0000256" key="2">
    <source>
        <dbReference type="ARBA" id="ARBA00022741"/>
    </source>
</evidence>
<dbReference type="GO" id="GO:0005739">
    <property type="term" value="C:mitochondrion"/>
    <property type="evidence" value="ECO:0007669"/>
    <property type="project" value="TreeGrafter"/>
</dbReference>
<keyword evidence="2 6" id="KW-0547">Nucleotide-binding</keyword>
<keyword evidence="10" id="KW-1185">Reference proteome</keyword>
<feature type="binding site" evidence="6">
    <location>
        <position position="58"/>
    </location>
    <ligand>
        <name>substrate</name>
    </ligand>
</feature>
<dbReference type="EMBL" id="CASHTH010001211">
    <property type="protein sequence ID" value="CAI8012746.1"/>
    <property type="molecule type" value="Genomic_DNA"/>
</dbReference>
<evidence type="ECO:0000256" key="1">
    <source>
        <dbReference type="ARBA" id="ARBA00010638"/>
    </source>
</evidence>
<evidence type="ECO:0000313" key="10">
    <source>
        <dbReference type="Proteomes" id="UP001174909"/>
    </source>
</evidence>
<organism evidence="9 10">
    <name type="scientific">Geodia barretti</name>
    <name type="common">Barrett's horny sponge</name>
    <dbReference type="NCBI Taxonomy" id="519541"/>
    <lineage>
        <taxon>Eukaryota</taxon>
        <taxon>Metazoa</taxon>
        <taxon>Porifera</taxon>
        <taxon>Demospongiae</taxon>
        <taxon>Heteroscleromorpha</taxon>
        <taxon>Tetractinellida</taxon>
        <taxon>Astrophorina</taxon>
        <taxon>Geodiidae</taxon>
        <taxon>Geodia</taxon>
    </lineage>
</organism>
<dbReference type="Pfam" id="PF01812">
    <property type="entry name" value="5-FTHF_cyc-lig"/>
    <property type="match status" value="1"/>
</dbReference>
<dbReference type="InterPro" id="IPR024185">
    <property type="entry name" value="FTHF_cligase-like_sf"/>
</dbReference>
<dbReference type="GO" id="GO:0046872">
    <property type="term" value="F:metal ion binding"/>
    <property type="evidence" value="ECO:0007669"/>
    <property type="project" value="UniProtKB-KW"/>
</dbReference>
<dbReference type="GO" id="GO:0009396">
    <property type="term" value="P:folic acid-containing compound biosynthetic process"/>
    <property type="evidence" value="ECO:0007669"/>
    <property type="project" value="TreeGrafter"/>
</dbReference>
<dbReference type="SUPFAM" id="SSF100950">
    <property type="entry name" value="NagB/RpiA/CoA transferase-like"/>
    <property type="match status" value="1"/>
</dbReference>
<proteinExistence type="inferred from homology"/>
<feature type="binding site" evidence="6">
    <location>
        <begin position="141"/>
        <end position="149"/>
    </location>
    <ligand>
        <name>ATP</name>
        <dbReference type="ChEBI" id="CHEBI:30616"/>
    </ligand>
</feature>
<feature type="binding site" evidence="6">
    <location>
        <begin position="7"/>
        <end position="11"/>
    </location>
    <ligand>
        <name>ATP</name>
        <dbReference type="ChEBI" id="CHEBI:30616"/>
    </ligand>
</feature>
<reference evidence="9" key="1">
    <citation type="submission" date="2023-03" db="EMBL/GenBank/DDBJ databases">
        <authorList>
            <person name="Steffen K."/>
            <person name="Cardenas P."/>
        </authorList>
    </citation>
    <scope>NUCLEOTIDE SEQUENCE</scope>
</reference>
<comment type="caution">
    <text evidence="9">The sequence shown here is derived from an EMBL/GenBank/DDBJ whole genome shotgun (WGS) entry which is preliminary data.</text>
</comment>
<dbReference type="FunFam" id="3.40.50.10420:FF:000007">
    <property type="entry name" value="5-formyltetrahydrofolate cyclo-ligase"/>
    <property type="match status" value="1"/>
</dbReference>
<dbReference type="NCBIfam" id="TIGR02727">
    <property type="entry name" value="MTHFS_bact"/>
    <property type="match status" value="1"/>
</dbReference>
<dbReference type="GO" id="GO:0005524">
    <property type="term" value="F:ATP binding"/>
    <property type="evidence" value="ECO:0007669"/>
    <property type="project" value="UniProtKB-KW"/>
</dbReference>
<evidence type="ECO:0000313" key="9">
    <source>
        <dbReference type="EMBL" id="CAI8012746.1"/>
    </source>
</evidence>
<dbReference type="InterPro" id="IPR037171">
    <property type="entry name" value="NagB/RpiA_transferase-like"/>
</dbReference>
<evidence type="ECO:0000256" key="7">
    <source>
        <dbReference type="RuleBase" id="RU361279"/>
    </source>
</evidence>
<comment type="catalytic activity">
    <reaction evidence="4 7">
        <text>(6S)-5-formyl-5,6,7,8-tetrahydrofolate + ATP = (6R)-5,10-methenyltetrahydrofolate + ADP + phosphate</text>
        <dbReference type="Rhea" id="RHEA:10488"/>
        <dbReference type="ChEBI" id="CHEBI:30616"/>
        <dbReference type="ChEBI" id="CHEBI:43474"/>
        <dbReference type="ChEBI" id="CHEBI:57455"/>
        <dbReference type="ChEBI" id="CHEBI:57457"/>
        <dbReference type="ChEBI" id="CHEBI:456216"/>
        <dbReference type="EC" id="6.3.3.2"/>
    </reaction>
</comment>
<dbReference type="EC" id="6.3.3.2" evidence="5 7"/>
<sequence length="197" mass="21812">MAVAAAKKQLRQELKRALAAMTKQQRQEESSILTSKVLASGEYRSSQRLSIYLTMPTEVDTHHILEDALKSGKDCYVPRYEGAVMEMLKVHSLEDVASLPLTAWRIPQPASDEGRENPLSSGHGLDLILVPGLGFSETGLRIGRGKGYYDTYLTRCITAGFRPKTLGLGFSCQRCSHIPTNDQDFALDRVLFPDSIP</sequence>
<name>A0AA35WD11_GEOBA</name>
<evidence type="ECO:0000256" key="4">
    <source>
        <dbReference type="ARBA" id="ARBA00036539"/>
    </source>
</evidence>
<evidence type="ECO:0000256" key="3">
    <source>
        <dbReference type="ARBA" id="ARBA00022840"/>
    </source>
</evidence>
<comment type="similarity">
    <text evidence="1 7">Belongs to the 5-formyltetrahydrofolate cyclo-ligase family.</text>
</comment>
<feature type="coiled-coil region" evidence="8">
    <location>
        <begin position="4"/>
        <end position="31"/>
    </location>
</feature>
<feature type="binding site" evidence="6">
    <location>
        <position position="53"/>
    </location>
    <ligand>
        <name>substrate</name>
    </ligand>
</feature>
<dbReference type="AlphaFoldDB" id="A0AA35WD11"/>
<keyword evidence="3 6" id="KW-0067">ATP-binding</keyword>
<dbReference type="PANTHER" id="PTHR23407">
    <property type="entry name" value="ATPASE INHIBITOR/5-FORMYLTETRAHYDROFOLATE CYCLO-LIGASE"/>
    <property type="match status" value="1"/>
</dbReference>
<dbReference type="PIRSF" id="PIRSF006806">
    <property type="entry name" value="FTHF_cligase"/>
    <property type="match status" value="1"/>
</dbReference>
<keyword evidence="7" id="KW-0479">Metal-binding</keyword>
<dbReference type="InterPro" id="IPR002698">
    <property type="entry name" value="FTHF_cligase"/>
</dbReference>
<accession>A0AA35WD11</accession>
<evidence type="ECO:0000256" key="8">
    <source>
        <dbReference type="SAM" id="Coils"/>
    </source>
</evidence>
<dbReference type="Gene3D" id="3.40.50.10420">
    <property type="entry name" value="NagB/RpiA/CoA transferase-like"/>
    <property type="match status" value="1"/>
</dbReference>
<dbReference type="PANTHER" id="PTHR23407:SF1">
    <property type="entry name" value="5-FORMYLTETRAHYDROFOLATE CYCLO-LIGASE"/>
    <property type="match status" value="1"/>
</dbReference>
<protein>
    <recommendedName>
        <fullName evidence="5 7">5-formyltetrahydrofolate cyclo-ligase</fullName>
        <ecNumber evidence="5 7">6.3.3.2</ecNumber>
    </recommendedName>
</protein>
<dbReference type="GO" id="GO:0030272">
    <property type="term" value="F:5-formyltetrahydrofolate cyclo-ligase activity"/>
    <property type="evidence" value="ECO:0007669"/>
    <property type="project" value="UniProtKB-EC"/>
</dbReference>
<keyword evidence="8" id="KW-0175">Coiled coil</keyword>
<dbReference type="GO" id="GO:0035999">
    <property type="term" value="P:tetrahydrofolate interconversion"/>
    <property type="evidence" value="ECO:0007669"/>
    <property type="project" value="TreeGrafter"/>
</dbReference>